<sequence length="425" mass="46608">MSYIDKTATIRPVTHPDSSSDELPEAQDMLANLRFRLHDGTESDVQKLALAFVDVAGMDRVPTEQRPEIYAGLNATLRSISLDGQSAGRLAHDRYAVVHAPDNGRDIDAEIRAIGENKGVPLTSKSGNSPLGSDPASALRAMRFAIEACLREDNLENPEAHFAEALQRTLRDAERFRNIVRDRDFELHYQPIVDLKTRTVHHHEALSRFPRSTSPGPAIRMAEELALIESFDRTVAEMAINRLNRPENASLNVAVNVSGASLSNDSYVSALLAMTADTPQTRNRLLIEVTETAALADIGSANRRLTALKNAGVRICIDDFGVGSASFDYLRGLNADIVKIDGSLVRGLTDNSRHRTMIAHLVELCRSLDMVTVAEMVETESEAITLHSLGVTHGQGWLFGKAEPEPRTQINTPSSRRKGAMDSWG</sequence>
<dbReference type="InterPro" id="IPR050706">
    <property type="entry name" value="Cyclic-di-GMP_PDE-like"/>
</dbReference>
<feature type="region of interest" description="Disordered" evidence="1">
    <location>
        <begin position="401"/>
        <end position="425"/>
    </location>
</feature>
<feature type="region of interest" description="Disordered" evidence="1">
    <location>
        <begin position="1"/>
        <end position="23"/>
    </location>
</feature>
<organism evidence="3 4">
    <name type="scientific">Brevundimonas terrae</name>
    <dbReference type="NCBI Taxonomy" id="363631"/>
    <lineage>
        <taxon>Bacteria</taxon>
        <taxon>Pseudomonadati</taxon>
        <taxon>Pseudomonadota</taxon>
        <taxon>Alphaproteobacteria</taxon>
        <taxon>Caulobacterales</taxon>
        <taxon>Caulobacteraceae</taxon>
        <taxon>Brevundimonas</taxon>
    </lineage>
</organism>
<dbReference type="SUPFAM" id="SSF141868">
    <property type="entry name" value="EAL domain-like"/>
    <property type="match status" value="1"/>
</dbReference>
<evidence type="ECO:0000313" key="3">
    <source>
        <dbReference type="EMBL" id="GAA0393935.1"/>
    </source>
</evidence>
<dbReference type="Gene3D" id="3.20.20.450">
    <property type="entry name" value="EAL domain"/>
    <property type="match status" value="1"/>
</dbReference>
<dbReference type="Proteomes" id="UP001500791">
    <property type="component" value="Unassembled WGS sequence"/>
</dbReference>
<keyword evidence="4" id="KW-1185">Reference proteome</keyword>
<dbReference type="Pfam" id="PF00563">
    <property type="entry name" value="EAL"/>
    <property type="match status" value="1"/>
</dbReference>
<protein>
    <recommendedName>
        <fullName evidence="2">EAL domain-containing protein</fullName>
    </recommendedName>
</protein>
<dbReference type="PANTHER" id="PTHR33121">
    <property type="entry name" value="CYCLIC DI-GMP PHOSPHODIESTERASE PDEF"/>
    <property type="match status" value="1"/>
</dbReference>
<comment type="caution">
    <text evidence="3">The sequence shown here is derived from an EMBL/GenBank/DDBJ whole genome shotgun (WGS) entry which is preliminary data.</text>
</comment>
<evidence type="ECO:0000256" key="1">
    <source>
        <dbReference type="SAM" id="MobiDB-lite"/>
    </source>
</evidence>
<dbReference type="PANTHER" id="PTHR33121:SF70">
    <property type="entry name" value="SIGNALING PROTEIN YKOW"/>
    <property type="match status" value="1"/>
</dbReference>
<reference evidence="3 4" key="1">
    <citation type="journal article" date="2019" name="Int. J. Syst. Evol. Microbiol.">
        <title>The Global Catalogue of Microorganisms (GCM) 10K type strain sequencing project: providing services to taxonomists for standard genome sequencing and annotation.</title>
        <authorList>
            <consortium name="The Broad Institute Genomics Platform"/>
            <consortium name="The Broad Institute Genome Sequencing Center for Infectious Disease"/>
            <person name="Wu L."/>
            <person name="Ma J."/>
        </authorList>
    </citation>
    <scope>NUCLEOTIDE SEQUENCE [LARGE SCALE GENOMIC DNA]</scope>
    <source>
        <strain evidence="3 4">JCM 13476</strain>
    </source>
</reference>
<proteinExistence type="predicted"/>
<feature type="domain" description="EAL" evidence="2">
    <location>
        <begin position="169"/>
        <end position="416"/>
    </location>
</feature>
<name>A0ABN0YFK8_9CAUL</name>
<dbReference type="InterPro" id="IPR001633">
    <property type="entry name" value="EAL_dom"/>
</dbReference>
<dbReference type="InterPro" id="IPR035919">
    <property type="entry name" value="EAL_sf"/>
</dbReference>
<dbReference type="EMBL" id="BAAAEJ010000007">
    <property type="protein sequence ID" value="GAA0393935.1"/>
    <property type="molecule type" value="Genomic_DNA"/>
</dbReference>
<evidence type="ECO:0000313" key="4">
    <source>
        <dbReference type="Proteomes" id="UP001500791"/>
    </source>
</evidence>
<dbReference type="PROSITE" id="PS50883">
    <property type="entry name" value="EAL"/>
    <property type="match status" value="1"/>
</dbReference>
<evidence type="ECO:0000259" key="2">
    <source>
        <dbReference type="PROSITE" id="PS50883"/>
    </source>
</evidence>
<dbReference type="SMART" id="SM00052">
    <property type="entry name" value="EAL"/>
    <property type="match status" value="1"/>
</dbReference>
<dbReference type="CDD" id="cd01948">
    <property type="entry name" value="EAL"/>
    <property type="match status" value="1"/>
</dbReference>
<accession>A0ABN0YFK8</accession>
<gene>
    <name evidence="3" type="ORF">GCM10009093_20670</name>
</gene>